<keyword evidence="3" id="KW-1185">Reference proteome</keyword>
<feature type="transmembrane region" description="Helical" evidence="1">
    <location>
        <begin position="116"/>
        <end position="136"/>
    </location>
</feature>
<dbReference type="STRING" id="119000.SAMN05661010_01087"/>
<proteinExistence type="predicted"/>
<evidence type="ECO:0000313" key="3">
    <source>
        <dbReference type="Proteomes" id="UP000198654"/>
    </source>
</evidence>
<gene>
    <name evidence="2" type="ORF">SAMN05661010_01087</name>
</gene>
<dbReference type="EMBL" id="FNGI01000002">
    <property type="protein sequence ID" value="SDL21413.1"/>
    <property type="molecule type" value="Genomic_DNA"/>
</dbReference>
<dbReference type="OrthoDB" id="6183115at2"/>
<keyword evidence="1" id="KW-0812">Transmembrane</keyword>
<dbReference type="AlphaFoldDB" id="A0A1G9I9A9"/>
<protein>
    <submittedName>
        <fullName evidence="2">Uncharacterized protein</fullName>
    </submittedName>
</protein>
<dbReference type="RefSeq" id="WP_089726316.1">
    <property type="nucleotide sequence ID" value="NZ_FNGI01000002.1"/>
</dbReference>
<keyword evidence="1" id="KW-1133">Transmembrane helix</keyword>
<sequence>MRDLYKRLGVAKSASDSEISAAIEACQHTVLKAEAAVVLEGKPRREEYDRLHTLLCDLGRLRARLGLTHGQYWQGSVANDFSLPPDNERSRHDELVIKIGQAVSLHETCQRLRHGLPWLACAGFMTIAALVIAIGLDAL</sequence>
<dbReference type="Proteomes" id="UP000198654">
    <property type="component" value="Unassembled WGS sequence"/>
</dbReference>
<reference evidence="2 3" key="1">
    <citation type="submission" date="2016-10" db="EMBL/GenBank/DDBJ databases">
        <authorList>
            <person name="de Groot N.N."/>
        </authorList>
    </citation>
    <scope>NUCLEOTIDE SEQUENCE [LARGE SCALE GENOMIC DNA]</scope>
    <source>
        <strain evidence="2 3">DSM 14789</strain>
    </source>
</reference>
<accession>A0A1G9I9A9</accession>
<evidence type="ECO:0000313" key="2">
    <source>
        <dbReference type="EMBL" id="SDL21413.1"/>
    </source>
</evidence>
<evidence type="ECO:0000256" key="1">
    <source>
        <dbReference type="SAM" id="Phobius"/>
    </source>
</evidence>
<name>A0A1G9I9A9_9GAMM</name>
<organism evidence="2 3">
    <name type="scientific">Modicisalibacter muralis</name>
    <dbReference type="NCBI Taxonomy" id="119000"/>
    <lineage>
        <taxon>Bacteria</taxon>
        <taxon>Pseudomonadati</taxon>
        <taxon>Pseudomonadota</taxon>
        <taxon>Gammaproteobacteria</taxon>
        <taxon>Oceanospirillales</taxon>
        <taxon>Halomonadaceae</taxon>
        <taxon>Modicisalibacter</taxon>
    </lineage>
</organism>
<keyword evidence="1" id="KW-0472">Membrane</keyword>